<accession>A0A1X6YMB5</accession>
<dbReference type="EMBL" id="FWFK01000001">
    <property type="protein sequence ID" value="SLN23825.1"/>
    <property type="molecule type" value="Genomic_DNA"/>
</dbReference>
<sequence>MKAMLAAVAWAATATTLAADSPEVRDMTMEKTGMSWRVSVTLAHPDTGWDHYADAWRVETADGTVLGTRELLHPHETEQPFTRSLGSVMVPDGAREIFVRARCTVHGWNEEAIAFPVTSDR</sequence>
<keyword evidence="3" id="KW-1185">Reference proteome</keyword>
<keyword evidence="1" id="KW-0732">Signal</keyword>
<gene>
    <name evidence="2" type="ORF">ROJ8625_00969</name>
</gene>
<dbReference type="OrthoDB" id="573055at2"/>
<evidence type="ECO:0000313" key="3">
    <source>
        <dbReference type="Proteomes" id="UP000193570"/>
    </source>
</evidence>
<organism evidence="2 3">
    <name type="scientific">Roseivivax jejudonensis</name>
    <dbReference type="NCBI Taxonomy" id="1529041"/>
    <lineage>
        <taxon>Bacteria</taxon>
        <taxon>Pseudomonadati</taxon>
        <taxon>Pseudomonadota</taxon>
        <taxon>Alphaproteobacteria</taxon>
        <taxon>Rhodobacterales</taxon>
        <taxon>Roseobacteraceae</taxon>
        <taxon>Roseivivax</taxon>
    </lineage>
</organism>
<reference evidence="2 3" key="1">
    <citation type="submission" date="2017-03" db="EMBL/GenBank/DDBJ databases">
        <authorList>
            <person name="Afonso C.L."/>
            <person name="Miller P.J."/>
            <person name="Scott M.A."/>
            <person name="Spackman E."/>
            <person name="Goraichik I."/>
            <person name="Dimitrov K.M."/>
            <person name="Suarez D.L."/>
            <person name="Swayne D.E."/>
        </authorList>
    </citation>
    <scope>NUCLEOTIDE SEQUENCE [LARGE SCALE GENOMIC DNA]</scope>
    <source>
        <strain evidence="2 3">CECT 8625</strain>
    </source>
</reference>
<dbReference type="AlphaFoldDB" id="A0A1X6YMB5"/>
<evidence type="ECO:0000256" key="1">
    <source>
        <dbReference type="SAM" id="SignalP"/>
    </source>
</evidence>
<dbReference type="Proteomes" id="UP000193570">
    <property type="component" value="Unassembled WGS sequence"/>
</dbReference>
<proteinExistence type="predicted"/>
<protein>
    <submittedName>
        <fullName evidence="2">Uncharacterized protein</fullName>
    </submittedName>
</protein>
<feature type="chain" id="PRO_5013298881" evidence="1">
    <location>
        <begin position="19"/>
        <end position="121"/>
    </location>
</feature>
<feature type="signal peptide" evidence="1">
    <location>
        <begin position="1"/>
        <end position="18"/>
    </location>
</feature>
<name>A0A1X6YMB5_9RHOB</name>
<evidence type="ECO:0000313" key="2">
    <source>
        <dbReference type="EMBL" id="SLN23825.1"/>
    </source>
</evidence>
<dbReference type="RefSeq" id="WP_085790669.1">
    <property type="nucleotide sequence ID" value="NZ_FWFK01000001.1"/>
</dbReference>